<dbReference type="InterPro" id="IPR000700">
    <property type="entry name" value="PAS-assoc_C"/>
</dbReference>
<dbReference type="InterPro" id="IPR042240">
    <property type="entry name" value="CHASE_sf"/>
</dbReference>
<dbReference type="OrthoDB" id="9813412at2"/>
<feature type="compositionally biased region" description="Basic and acidic residues" evidence="9">
    <location>
        <begin position="629"/>
        <end position="642"/>
    </location>
</feature>
<dbReference type="EMBL" id="FOAJ01000006">
    <property type="protein sequence ID" value="SEL30735.1"/>
    <property type="molecule type" value="Genomic_DNA"/>
</dbReference>
<dbReference type="InterPro" id="IPR000014">
    <property type="entry name" value="PAS"/>
</dbReference>
<dbReference type="SMART" id="SM00091">
    <property type="entry name" value="PAS"/>
    <property type="match status" value="1"/>
</dbReference>
<keyword evidence="14" id="KW-1185">Reference proteome</keyword>
<keyword evidence="7 10" id="KW-0472">Membrane</keyword>
<feature type="transmembrane region" description="Helical" evidence="10">
    <location>
        <begin position="26"/>
        <end position="48"/>
    </location>
</feature>
<dbReference type="InterPro" id="IPR011712">
    <property type="entry name" value="Sig_transdc_His_kin_sub3_dim/P"/>
</dbReference>
<evidence type="ECO:0000259" key="11">
    <source>
        <dbReference type="PROSITE" id="PS50112"/>
    </source>
</evidence>
<gene>
    <name evidence="13" type="ORF">SAMN05192542_106230</name>
</gene>
<evidence type="ECO:0000256" key="2">
    <source>
        <dbReference type="ARBA" id="ARBA00022679"/>
    </source>
</evidence>
<dbReference type="Pfam" id="PF02518">
    <property type="entry name" value="HATPase_c"/>
    <property type="match status" value="1"/>
</dbReference>
<dbReference type="Pfam" id="PF13426">
    <property type="entry name" value="PAS_9"/>
    <property type="match status" value="1"/>
</dbReference>
<dbReference type="Proteomes" id="UP000199120">
    <property type="component" value="Unassembled WGS sequence"/>
</dbReference>
<dbReference type="GO" id="GO:0000155">
    <property type="term" value="F:phosphorelay sensor kinase activity"/>
    <property type="evidence" value="ECO:0007669"/>
    <property type="project" value="InterPro"/>
</dbReference>
<feature type="domain" description="PAS" evidence="11">
    <location>
        <begin position="317"/>
        <end position="361"/>
    </location>
</feature>
<name>A0A1H7P666_9BURK</name>
<evidence type="ECO:0000256" key="4">
    <source>
        <dbReference type="ARBA" id="ARBA00022777"/>
    </source>
</evidence>
<keyword evidence="8" id="KW-0175">Coiled coil</keyword>
<evidence type="ECO:0000256" key="9">
    <source>
        <dbReference type="SAM" id="MobiDB-lite"/>
    </source>
</evidence>
<keyword evidence="5 10" id="KW-1133">Transmembrane helix</keyword>
<dbReference type="SUPFAM" id="SSF55785">
    <property type="entry name" value="PYP-like sensor domain (PAS domain)"/>
    <property type="match status" value="1"/>
</dbReference>
<dbReference type="SUPFAM" id="SSF55874">
    <property type="entry name" value="ATPase domain of HSP90 chaperone/DNA topoisomerase II/histidine kinase"/>
    <property type="match status" value="1"/>
</dbReference>
<reference evidence="14" key="1">
    <citation type="submission" date="2016-10" db="EMBL/GenBank/DDBJ databases">
        <authorList>
            <person name="Varghese N."/>
            <person name="Submissions S."/>
        </authorList>
    </citation>
    <scope>NUCLEOTIDE SEQUENCE [LARGE SCALE GENOMIC DNA]</scope>
    <source>
        <strain evidence="14">LMG 26416</strain>
    </source>
</reference>
<evidence type="ECO:0000313" key="14">
    <source>
        <dbReference type="Proteomes" id="UP000199120"/>
    </source>
</evidence>
<comment type="subcellular location">
    <subcellularLocation>
        <location evidence="1">Membrane</location>
    </subcellularLocation>
</comment>
<dbReference type="CDD" id="cd16917">
    <property type="entry name" value="HATPase_UhpB-NarQ-NarX-like"/>
    <property type="match status" value="1"/>
</dbReference>
<dbReference type="InterPro" id="IPR036890">
    <property type="entry name" value="HATPase_C_sf"/>
</dbReference>
<keyword evidence="3 10" id="KW-0812">Transmembrane</keyword>
<protein>
    <submittedName>
        <fullName evidence="13">PAS domain S-box-containing protein</fullName>
    </submittedName>
</protein>
<accession>A0A1H7P666</accession>
<dbReference type="Gene3D" id="3.30.565.10">
    <property type="entry name" value="Histidine kinase-like ATPase, C-terminal domain"/>
    <property type="match status" value="1"/>
</dbReference>
<dbReference type="NCBIfam" id="TIGR00229">
    <property type="entry name" value="sensory_box"/>
    <property type="match status" value="1"/>
</dbReference>
<dbReference type="InterPro" id="IPR035965">
    <property type="entry name" value="PAS-like_dom_sf"/>
</dbReference>
<dbReference type="CDD" id="cd00130">
    <property type="entry name" value="PAS"/>
    <property type="match status" value="1"/>
</dbReference>
<dbReference type="PROSITE" id="PS50112">
    <property type="entry name" value="PAS"/>
    <property type="match status" value="1"/>
</dbReference>
<keyword evidence="4" id="KW-0418">Kinase</keyword>
<feature type="coiled-coil region" evidence="8">
    <location>
        <begin position="437"/>
        <end position="468"/>
    </location>
</feature>
<evidence type="ECO:0000256" key="6">
    <source>
        <dbReference type="ARBA" id="ARBA00023012"/>
    </source>
</evidence>
<dbReference type="STRING" id="416943.SAMN05445871_5362"/>
<dbReference type="Pfam" id="PF07730">
    <property type="entry name" value="HisKA_3"/>
    <property type="match status" value="1"/>
</dbReference>
<keyword evidence="2" id="KW-0808">Transferase</keyword>
<evidence type="ECO:0000259" key="12">
    <source>
        <dbReference type="PROSITE" id="PS50113"/>
    </source>
</evidence>
<dbReference type="Gene3D" id="1.20.5.1930">
    <property type="match status" value="1"/>
</dbReference>
<dbReference type="InterPro" id="IPR003594">
    <property type="entry name" value="HATPase_dom"/>
</dbReference>
<dbReference type="SMART" id="SM01079">
    <property type="entry name" value="CHASE"/>
    <property type="match status" value="1"/>
</dbReference>
<dbReference type="PANTHER" id="PTHR24421:SF59">
    <property type="entry name" value="OXYGEN SENSOR HISTIDINE KINASE NREB"/>
    <property type="match status" value="1"/>
</dbReference>
<dbReference type="PROSITE" id="PS50113">
    <property type="entry name" value="PAC"/>
    <property type="match status" value="1"/>
</dbReference>
<dbReference type="Gene3D" id="3.30.450.20">
    <property type="entry name" value="PAS domain"/>
    <property type="match status" value="1"/>
</dbReference>
<dbReference type="PANTHER" id="PTHR24421">
    <property type="entry name" value="NITRATE/NITRITE SENSOR PROTEIN NARX-RELATED"/>
    <property type="match status" value="1"/>
</dbReference>
<dbReference type="InterPro" id="IPR006189">
    <property type="entry name" value="CHASE_dom"/>
</dbReference>
<evidence type="ECO:0000256" key="3">
    <source>
        <dbReference type="ARBA" id="ARBA00022692"/>
    </source>
</evidence>
<dbReference type="Gene3D" id="3.30.450.350">
    <property type="entry name" value="CHASE domain"/>
    <property type="match status" value="1"/>
</dbReference>
<evidence type="ECO:0000256" key="7">
    <source>
        <dbReference type="ARBA" id="ARBA00023136"/>
    </source>
</evidence>
<evidence type="ECO:0000256" key="5">
    <source>
        <dbReference type="ARBA" id="ARBA00022989"/>
    </source>
</evidence>
<proteinExistence type="predicted"/>
<sequence>MIADARPRVGRTALRGVVARVRQPEVAALLAFVLALVAAFVLAVLVKYQWQEAAQLRFARHTAQISSLLRQELVTADAVLHGARALVETRPDVDGAQWQHYVASIDLDALHSPLNGVGYAIVRDGAPPMVARYAPAARANAPRVLPDDPATRAALRRATDSGEVALAAALTATRGAPAPTLALYLPVEADAAADSRPPAGYVFAPLDARRLFERLGIANAGIALTARAGNPPFVVYAGDANLEEAPPPTARFTSTDTVPFGGTTLSLDYSTNGSPSLTGAADAATTVLLGGVAGAAALAFLAYALARRAAAAPAQPDEARMMGIVRSSMEAIITVDESQRIVIFNPMAERVFGLSAMEAVGLPLSRFIPERFRAQHARHVERFGVTGVSERQMGRQQRVLYGLRANGDEFPIEASISQIRDASAKLYTVMLRDITERVRAEDSLKQSREELRELSANLQNVREAEKSRIARELHDDLGQQLTALKMDLSAVEHALDAPGREPQASAGEAARDEIATRLRGMRRLIDATVASVRRIAADLRPVMLDDLGLVPAIDWLANDFTNRYGIDVERHLDPGAATFSNAGATTLFRIVQEALTNVARHADATRVVLTLDIDAGCCTLRIVDNGRGSDRGADRVSDHDAGARQAPAGDGRADKSFGLLGIRERAHMLGGVVRIDTAPDEGFAIAVSFPLHALQPVETFP</sequence>
<organism evidence="13 14">
    <name type="scientific">Paraburkholderia caballeronis</name>
    <dbReference type="NCBI Taxonomy" id="416943"/>
    <lineage>
        <taxon>Bacteria</taxon>
        <taxon>Pseudomonadati</taxon>
        <taxon>Pseudomonadota</taxon>
        <taxon>Betaproteobacteria</taxon>
        <taxon>Burkholderiales</taxon>
        <taxon>Burkholderiaceae</taxon>
        <taxon>Paraburkholderia</taxon>
    </lineage>
</organism>
<dbReference type="InterPro" id="IPR050482">
    <property type="entry name" value="Sensor_HK_TwoCompSys"/>
</dbReference>
<dbReference type="AlphaFoldDB" id="A0A1H7P666"/>
<dbReference type="GO" id="GO:0046983">
    <property type="term" value="F:protein dimerization activity"/>
    <property type="evidence" value="ECO:0007669"/>
    <property type="project" value="InterPro"/>
</dbReference>
<dbReference type="Pfam" id="PF03924">
    <property type="entry name" value="CHASE"/>
    <property type="match status" value="1"/>
</dbReference>
<keyword evidence="6" id="KW-0902">Two-component regulatory system</keyword>
<feature type="region of interest" description="Disordered" evidence="9">
    <location>
        <begin position="629"/>
        <end position="652"/>
    </location>
</feature>
<dbReference type="RefSeq" id="WP_090550907.1">
    <property type="nucleotide sequence ID" value="NZ_FNSR01000002.1"/>
</dbReference>
<evidence type="ECO:0000256" key="8">
    <source>
        <dbReference type="SAM" id="Coils"/>
    </source>
</evidence>
<evidence type="ECO:0000313" key="13">
    <source>
        <dbReference type="EMBL" id="SEL30735.1"/>
    </source>
</evidence>
<feature type="domain" description="PAC" evidence="12">
    <location>
        <begin position="393"/>
        <end position="446"/>
    </location>
</feature>
<evidence type="ECO:0000256" key="1">
    <source>
        <dbReference type="ARBA" id="ARBA00004370"/>
    </source>
</evidence>
<evidence type="ECO:0000256" key="10">
    <source>
        <dbReference type="SAM" id="Phobius"/>
    </source>
</evidence>
<dbReference type="GO" id="GO:0016020">
    <property type="term" value="C:membrane"/>
    <property type="evidence" value="ECO:0007669"/>
    <property type="project" value="UniProtKB-SubCell"/>
</dbReference>